<dbReference type="EMBL" id="CP050869">
    <property type="protein sequence ID" value="QPG49318.1"/>
    <property type="molecule type" value="Genomic_DNA"/>
</dbReference>
<accession>A0A7S9NQQ7</accession>
<gene>
    <name evidence="2" type="ORF">HFC64_05325</name>
</gene>
<feature type="transmembrane region" description="Helical" evidence="1">
    <location>
        <begin position="148"/>
        <end position="167"/>
    </location>
</feature>
<keyword evidence="1" id="KW-0812">Transmembrane</keyword>
<evidence type="ECO:0000256" key="1">
    <source>
        <dbReference type="SAM" id="Phobius"/>
    </source>
</evidence>
<dbReference type="AlphaFoldDB" id="A0A7S9NQQ7"/>
<feature type="transmembrane region" description="Helical" evidence="1">
    <location>
        <begin position="7"/>
        <end position="26"/>
    </location>
</feature>
<proteinExistence type="predicted"/>
<feature type="transmembrane region" description="Helical" evidence="1">
    <location>
        <begin position="94"/>
        <end position="114"/>
    </location>
</feature>
<organism evidence="2 3">
    <name type="scientific">Saccharolobus solfataricus</name>
    <name type="common">Sulfolobus solfataricus</name>
    <dbReference type="NCBI Taxonomy" id="2287"/>
    <lineage>
        <taxon>Archaea</taxon>
        <taxon>Thermoproteota</taxon>
        <taxon>Thermoprotei</taxon>
        <taxon>Sulfolobales</taxon>
        <taxon>Sulfolobaceae</taxon>
        <taxon>Saccharolobus</taxon>
    </lineage>
</organism>
<evidence type="ECO:0008006" key="4">
    <source>
        <dbReference type="Google" id="ProtNLM"/>
    </source>
</evidence>
<keyword evidence="1" id="KW-0472">Membrane</keyword>
<keyword evidence="1" id="KW-1133">Transmembrane helix</keyword>
<protein>
    <recommendedName>
        <fullName evidence="4">DUF308 domain-containing protein</fullName>
    </recommendedName>
</protein>
<dbReference type="Proteomes" id="UP000594632">
    <property type="component" value="Chromosome"/>
</dbReference>
<name>A0A7S9NQQ7_SACSO</name>
<evidence type="ECO:0000313" key="2">
    <source>
        <dbReference type="EMBL" id="QPG49318.1"/>
    </source>
</evidence>
<sequence>MDGKSLLQGNIISLIASLIILYGLILLLENGIYFALSKVFLILMTFVWILAVPSYLSYRRSGLKKQWILNYFAILAIIITFIGMIIAYTGNFLGVEIIVLGYIFEPIAGISIYLTTLGFSKTYSSLFFWGAVVFTIGLPLYLSSLGIVAIIGDIVKMIGIVGLMMIARKTYLAKPS</sequence>
<feature type="transmembrane region" description="Helical" evidence="1">
    <location>
        <begin position="68"/>
        <end position="88"/>
    </location>
</feature>
<reference evidence="2 3" key="1">
    <citation type="journal article" date="2020" name="Nat. Commun.">
        <title>The structures of two archaeal type IV pili illuminate evolutionary relationships.</title>
        <authorList>
            <person name="Wang F."/>
            <person name="Baquero D.P."/>
            <person name="Su Z."/>
            <person name="Beltran L.C."/>
            <person name="Prangishvili D."/>
            <person name="Krupovic M."/>
            <person name="Egelman E.H."/>
        </authorList>
    </citation>
    <scope>NUCLEOTIDE SEQUENCE [LARGE SCALE GENOMIC DNA]</scope>
    <source>
        <strain evidence="2 3">POZ149</strain>
    </source>
</reference>
<feature type="transmembrane region" description="Helical" evidence="1">
    <location>
        <begin position="32"/>
        <end position="56"/>
    </location>
</feature>
<feature type="transmembrane region" description="Helical" evidence="1">
    <location>
        <begin position="126"/>
        <end position="142"/>
    </location>
</feature>
<evidence type="ECO:0000313" key="3">
    <source>
        <dbReference type="Proteomes" id="UP000594632"/>
    </source>
</evidence>